<proteinExistence type="predicted"/>
<feature type="transmembrane region" description="Helical" evidence="1">
    <location>
        <begin position="172"/>
        <end position="194"/>
    </location>
</feature>
<organism evidence="2 3">
    <name type="scientific">Dendrothele bispora (strain CBS 962.96)</name>
    <dbReference type="NCBI Taxonomy" id="1314807"/>
    <lineage>
        <taxon>Eukaryota</taxon>
        <taxon>Fungi</taxon>
        <taxon>Dikarya</taxon>
        <taxon>Basidiomycota</taxon>
        <taxon>Agaricomycotina</taxon>
        <taxon>Agaricomycetes</taxon>
        <taxon>Agaricomycetidae</taxon>
        <taxon>Agaricales</taxon>
        <taxon>Agaricales incertae sedis</taxon>
        <taxon>Dendrothele</taxon>
    </lineage>
</organism>
<reference evidence="2 3" key="1">
    <citation type="journal article" date="2019" name="Nat. Ecol. Evol.">
        <title>Megaphylogeny resolves global patterns of mushroom evolution.</title>
        <authorList>
            <person name="Varga T."/>
            <person name="Krizsan K."/>
            <person name="Foldi C."/>
            <person name="Dima B."/>
            <person name="Sanchez-Garcia M."/>
            <person name="Sanchez-Ramirez S."/>
            <person name="Szollosi G.J."/>
            <person name="Szarkandi J.G."/>
            <person name="Papp V."/>
            <person name="Albert L."/>
            <person name="Andreopoulos W."/>
            <person name="Angelini C."/>
            <person name="Antonin V."/>
            <person name="Barry K.W."/>
            <person name="Bougher N.L."/>
            <person name="Buchanan P."/>
            <person name="Buyck B."/>
            <person name="Bense V."/>
            <person name="Catcheside P."/>
            <person name="Chovatia M."/>
            <person name="Cooper J."/>
            <person name="Damon W."/>
            <person name="Desjardin D."/>
            <person name="Finy P."/>
            <person name="Geml J."/>
            <person name="Haridas S."/>
            <person name="Hughes K."/>
            <person name="Justo A."/>
            <person name="Karasinski D."/>
            <person name="Kautmanova I."/>
            <person name="Kiss B."/>
            <person name="Kocsube S."/>
            <person name="Kotiranta H."/>
            <person name="LaButti K.M."/>
            <person name="Lechner B.E."/>
            <person name="Liimatainen K."/>
            <person name="Lipzen A."/>
            <person name="Lukacs Z."/>
            <person name="Mihaltcheva S."/>
            <person name="Morgado L.N."/>
            <person name="Niskanen T."/>
            <person name="Noordeloos M.E."/>
            <person name="Ohm R.A."/>
            <person name="Ortiz-Santana B."/>
            <person name="Ovrebo C."/>
            <person name="Racz N."/>
            <person name="Riley R."/>
            <person name="Savchenko A."/>
            <person name="Shiryaev A."/>
            <person name="Soop K."/>
            <person name="Spirin V."/>
            <person name="Szebenyi C."/>
            <person name="Tomsovsky M."/>
            <person name="Tulloss R.E."/>
            <person name="Uehling J."/>
            <person name="Grigoriev I.V."/>
            <person name="Vagvolgyi C."/>
            <person name="Papp T."/>
            <person name="Martin F.M."/>
            <person name="Miettinen O."/>
            <person name="Hibbett D.S."/>
            <person name="Nagy L.G."/>
        </authorList>
    </citation>
    <scope>NUCLEOTIDE SEQUENCE [LARGE SCALE GENOMIC DNA]</scope>
    <source>
        <strain evidence="2 3">CBS 962.96</strain>
    </source>
</reference>
<sequence>MRFKNPARSKPSTGSLVYNPNPALFHTLVCFQVLNLKFNTMSDNSTINVGFRTEKPFVPLWVETDDLVLGTIAFGWFFGFSFFVIINAFRETMRTSRKFNAYIIMIWLEIIADIAFAVISWGYLYKKFPPGLAVFGGIIACWIVQVQCLMLIIANRTCLLYSDPKARFRLKFATAAVVSVISISTAFIWIPAQLQINHRFIALNHWWDKFEKCVYLILDAVLNAIFIRTVKKRLVDHGLTKYDKVVRFNQRIIFLSIAMDVFLLCMTMLRNGFVYCQFHPITYIVKLQIEMTMSNLIIRVARSTGVNVYQDKTVAEINPNAFQLTSVHVQTQVYTHHHEDEITAGSGKFYSDMRRDKPITNDLYYLSLE</sequence>
<feature type="transmembrane region" description="Helical" evidence="1">
    <location>
        <begin position="252"/>
        <end position="269"/>
    </location>
</feature>
<name>A0A4S8MZU0_DENBC</name>
<feature type="transmembrane region" description="Helical" evidence="1">
    <location>
        <begin position="131"/>
        <end position="152"/>
    </location>
</feature>
<dbReference type="AlphaFoldDB" id="A0A4S8MZU0"/>
<feature type="transmembrane region" description="Helical" evidence="1">
    <location>
        <begin position="67"/>
        <end position="89"/>
    </location>
</feature>
<dbReference type="EMBL" id="ML179035">
    <property type="protein sequence ID" value="THV08094.1"/>
    <property type="molecule type" value="Genomic_DNA"/>
</dbReference>
<gene>
    <name evidence="2" type="ORF">K435DRAFT_739995</name>
</gene>
<keyword evidence="1" id="KW-1133">Transmembrane helix</keyword>
<dbReference type="OrthoDB" id="3205825at2759"/>
<feature type="transmembrane region" description="Helical" evidence="1">
    <location>
        <begin position="101"/>
        <end position="125"/>
    </location>
</feature>
<evidence type="ECO:0000256" key="1">
    <source>
        <dbReference type="SAM" id="Phobius"/>
    </source>
</evidence>
<accession>A0A4S8MZU0</accession>
<keyword evidence="1" id="KW-0812">Transmembrane</keyword>
<protein>
    <submittedName>
        <fullName evidence="2">Uncharacterized protein</fullName>
    </submittedName>
</protein>
<evidence type="ECO:0000313" key="3">
    <source>
        <dbReference type="Proteomes" id="UP000297245"/>
    </source>
</evidence>
<evidence type="ECO:0000313" key="2">
    <source>
        <dbReference type="EMBL" id="THV08094.1"/>
    </source>
</evidence>
<dbReference type="Proteomes" id="UP000297245">
    <property type="component" value="Unassembled WGS sequence"/>
</dbReference>
<dbReference type="PANTHER" id="PTHR35179">
    <property type="entry name" value="PROTEIN CBG02620"/>
    <property type="match status" value="1"/>
</dbReference>
<keyword evidence="1" id="KW-0472">Membrane</keyword>
<dbReference type="PANTHER" id="PTHR35179:SF1">
    <property type="entry name" value="INTEGRAL MEMBRANE PROTEIN"/>
    <property type="match status" value="1"/>
</dbReference>
<keyword evidence="3" id="KW-1185">Reference proteome</keyword>